<accession>A0AAV7RLW6</accession>
<evidence type="ECO:0000256" key="1">
    <source>
        <dbReference type="SAM" id="MobiDB-lite"/>
    </source>
</evidence>
<dbReference type="AlphaFoldDB" id="A0AAV7RLW6"/>
<sequence>MAQMTPRSDLTGDRAAQGGLIQVPPAAMPRLPPRQKGPRPTYKYGVASQPKSSKFGQASAGRPNSQGAAHPAGAKGRKALHGAVGPQSDSTAKPALQKVTSPPAGPSQR</sequence>
<proteinExistence type="predicted"/>
<gene>
    <name evidence="2" type="ORF">NDU88_006416</name>
</gene>
<comment type="caution">
    <text evidence="2">The sequence shown here is derived from an EMBL/GenBank/DDBJ whole genome shotgun (WGS) entry which is preliminary data.</text>
</comment>
<reference evidence="2" key="1">
    <citation type="journal article" date="2022" name="bioRxiv">
        <title>Sequencing and chromosome-scale assembly of the giantPleurodeles waltlgenome.</title>
        <authorList>
            <person name="Brown T."/>
            <person name="Elewa A."/>
            <person name="Iarovenko S."/>
            <person name="Subramanian E."/>
            <person name="Araus A.J."/>
            <person name="Petzold A."/>
            <person name="Susuki M."/>
            <person name="Suzuki K.-i.T."/>
            <person name="Hayashi T."/>
            <person name="Toyoda A."/>
            <person name="Oliveira C."/>
            <person name="Osipova E."/>
            <person name="Leigh N.D."/>
            <person name="Simon A."/>
            <person name="Yun M.H."/>
        </authorList>
    </citation>
    <scope>NUCLEOTIDE SEQUENCE</scope>
    <source>
        <strain evidence="2">20211129_DDA</strain>
        <tissue evidence="2">Liver</tissue>
    </source>
</reference>
<keyword evidence="3" id="KW-1185">Reference proteome</keyword>
<evidence type="ECO:0000313" key="3">
    <source>
        <dbReference type="Proteomes" id="UP001066276"/>
    </source>
</evidence>
<organism evidence="2 3">
    <name type="scientific">Pleurodeles waltl</name>
    <name type="common">Iberian ribbed newt</name>
    <dbReference type="NCBI Taxonomy" id="8319"/>
    <lineage>
        <taxon>Eukaryota</taxon>
        <taxon>Metazoa</taxon>
        <taxon>Chordata</taxon>
        <taxon>Craniata</taxon>
        <taxon>Vertebrata</taxon>
        <taxon>Euteleostomi</taxon>
        <taxon>Amphibia</taxon>
        <taxon>Batrachia</taxon>
        <taxon>Caudata</taxon>
        <taxon>Salamandroidea</taxon>
        <taxon>Salamandridae</taxon>
        <taxon>Pleurodelinae</taxon>
        <taxon>Pleurodeles</taxon>
    </lineage>
</organism>
<feature type="region of interest" description="Disordered" evidence="1">
    <location>
        <begin position="1"/>
        <end position="109"/>
    </location>
</feature>
<dbReference type="EMBL" id="JANPWB010000009">
    <property type="protein sequence ID" value="KAJ1153657.1"/>
    <property type="molecule type" value="Genomic_DNA"/>
</dbReference>
<evidence type="ECO:0000313" key="2">
    <source>
        <dbReference type="EMBL" id="KAJ1153657.1"/>
    </source>
</evidence>
<protein>
    <submittedName>
        <fullName evidence="2">Uncharacterized protein</fullName>
    </submittedName>
</protein>
<name>A0AAV7RLW6_PLEWA</name>
<feature type="compositionally biased region" description="Polar residues" evidence="1">
    <location>
        <begin position="49"/>
        <end position="67"/>
    </location>
</feature>
<dbReference type="Proteomes" id="UP001066276">
    <property type="component" value="Chromosome 5"/>
</dbReference>